<evidence type="ECO:0000313" key="2">
    <source>
        <dbReference type="EMBL" id="CAE8624833.1"/>
    </source>
</evidence>
<protein>
    <submittedName>
        <fullName evidence="1">Uncharacterized protein</fullName>
    </submittedName>
</protein>
<keyword evidence="4" id="KW-1185">Reference proteome</keyword>
<evidence type="ECO:0000313" key="4">
    <source>
        <dbReference type="Proteomes" id="UP000654075"/>
    </source>
</evidence>
<evidence type="ECO:0000313" key="1">
    <source>
        <dbReference type="EMBL" id="CAE8623837.1"/>
    </source>
</evidence>
<dbReference type="EMBL" id="CAJNNV010028502">
    <property type="protein sequence ID" value="CAE8624833.1"/>
    <property type="molecule type" value="Genomic_DNA"/>
</dbReference>
<dbReference type="OrthoDB" id="437664at2759"/>
<accession>A0A813G9V8</accession>
<feature type="non-terminal residue" evidence="1">
    <location>
        <position position="240"/>
    </location>
</feature>
<organism evidence="1 3">
    <name type="scientific">Polarella glacialis</name>
    <name type="common">Dinoflagellate</name>
    <dbReference type="NCBI Taxonomy" id="89957"/>
    <lineage>
        <taxon>Eukaryota</taxon>
        <taxon>Sar</taxon>
        <taxon>Alveolata</taxon>
        <taxon>Dinophyceae</taxon>
        <taxon>Suessiales</taxon>
        <taxon>Suessiaceae</taxon>
        <taxon>Polarella</taxon>
    </lineage>
</organism>
<dbReference type="AlphaFoldDB" id="A0A813G9V8"/>
<gene>
    <name evidence="2" type="ORF">PGLA1383_LOCUS41937</name>
    <name evidence="1" type="ORF">PGLA2088_LOCUS256</name>
</gene>
<sequence>MSMCEEKLISPLALRFSQEHIRKTFRDGRSVDDSLWLVKVSPGSDMYDVILETPFPPIEIVRWQPGKRDDSAQQESESYGHWFTVDNRRLYVLQRAAAALWPKKVGVAVEVLHSDLGEMRKKYDSSTEGRMVSIGSSSHCSDATIWNWWSAVSPTSGHLNIQEEHSAMSLVADQDAVQTVPSLPNAPLASTGYLGLLDGLPPGLTVGLLTGVDSQPSGKRPAKCNNNGRKLKFLGQGFKE</sequence>
<name>A0A813G9V8_POLGL</name>
<reference evidence="1" key="1">
    <citation type="submission" date="2021-02" db="EMBL/GenBank/DDBJ databases">
        <authorList>
            <person name="Dougan E. K."/>
            <person name="Rhodes N."/>
            <person name="Thang M."/>
            <person name="Chan C."/>
        </authorList>
    </citation>
    <scope>NUCLEOTIDE SEQUENCE</scope>
</reference>
<dbReference type="Proteomes" id="UP000626109">
    <property type="component" value="Unassembled WGS sequence"/>
</dbReference>
<comment type="caution">
    <text evidence="1">The sequence shown here is derived from an EMBL/GenBank/DDBJ whole genome shotgun (WGS) entry which is preliminary data.</text>
</comment>
<dbReference type="Proteomes" id="UP000654075">
    <property type="component" value="Unassembled WGS sequence"/>
</dbReference>
<evidence type="ECO:0000313" key="3">
    <source>
        <dbReference type="Proteomes" id="UP000626109"/>
    </source>
</evidence>
<dbReference type="EMBL" id="CAJNNW010000137">
    <property type="protein sequence ID" value="CAE8623837.1"/>
    <property type="molecule type" value="Genomic_DNA"/>
</dbReference>
<proteinExistence type="predicted"/>